<feature type="domain" description="Terminase large subunit-like ATPase" evidence="1">
    <location>
        <begin position="4"/>
        <end position="150"/>
    </location>
</feature>
<dbReference type="InterPro" id="IPR046462">
    <property type="entry name" value="TerL_nuclease"/>
</dbReference>
<sequence>MVAMLSVGRGQGKSMLSAALALAHVMGVSDDQPRRQVVIAARVKEQARISWEYVQAIVGLLPEEEQALFTFRQAPRLEISYEGAGGGMIRAVAADAKNLLGLSPTLIIEDEFGHWHPEKGMQLHAALETSAGKRRAKMVIISTSASDDTHPFSQMLDTPPPHSFVIECRAPLGMPADDLDGIKAANPGSEFGIGPSLDWLQQQARIAIQRGGQALTGFRLYSLNQRVSDVGKAQLLTVDEWTACEVSPEDLPPREGDCVIGLDLGGSRSMSAFAAYWPSSGRLEVQGAFPTKPGLAERGEADGVKDRYIQMAERGELITSGESTVQVGPWLRRVWDELVQDANVVALVADRYRQAELLDAMAAAGIRAPVVFRGQGFRDGGLDTEAFRKAVFDGEVLTVPSLLLRSAASDALVVMDDAMNAKLTKARSLGRIDAIAASILAVAEGQRRKAAPVRKARVAWL</sequence>
<comment type="caution">
    <text evidence="3">The sequence shown here is derived from an EMBL/GenBank/DDBJ whole genome shotgun (WGS) entry which is preliminary data.</text>
</comment>
<accession>A0A443LWT6</accession>
<dbReference type="Proteomes" id="UP000288071">
    <property type="component" value="Unassembled WGS sequence"/>
</dbReference>
<organism evidence="3 4">
    <name type="scientific">Paenirhodobacter huangdaonensis</name>
    <dbReference type="NCBI Taxonomy" id="2501515"/>
    <lineage>
        <taxon>Bacteria</taxon>
        <taxon>Pseudomonadati</taxon>
        <taxon>Pseudomonadota</taxon>
        <taxon>Alphaproteobacteria</taxon>
        <taxon>Rhodobacterales</taxon>
        <taxon>Rhodobacter group</taxon>
        <taxon>Paenirhodobacter</taxon>
    </lineage>
</organism>
<dbReference type="Pfam" id="PF20441">
    <property type="entry name" value="TerL_nuclease"/>
    <property type="match status" value="1"/>
</dbReference>
<dbReference type="EMBL" id="SAVA01000003">
    <property type="protein sequence ID" value="RWR53563.1"/>
    <property type="molecule type" value="Genomic_DNA"/>
</dbReference>
<proteinExistence type="predicted"/>
<dbReference type="AlphaFoldDB" id="A0A443LWT6"/>
<evidence type="ECO:0000313" key="4">
    <source>
        <dbReference type="Proteomes" id="UP000288071"/>
    </source>
</evidence>
<gene>
    <name evidence="3" type="ORF">EOW66_06365</name>
</gene>
<dbReference type="InterPro" id="IPR046461">
    <property type="entry name" value="TerL_ATPase"/>
</dbReference>
<evidence type="ECO:0000259" key="2">
    <source>
        <dbReference type="Pfam" id="PF20441"/>
    </source>
</evidence>
<dbReference type="Pfam" id="PF03354">
    <property type="entry name" value="TerL_ATPase"/>
    <property type="match status" value="1"/>
</dbReference>
<dbReference type="PANTHER" id="PTHR41287">
    <property type="match status" value="1"/>
</dbReference>
<dbReference type="Gene3D" id="3.40.50.300">
    <property type="entry name" value="P-loop containing nucleotide triphosphate hydrolases"/>
    <property type="match status" value="1"/>
</dbReference>
<dbReference type="PANTHER" id="PTHR41287:SF1">
    <property type="entry name" value="PROTEIN YMFN"/>
    <property type="match status" value="1"/>
</dbReference>
<dbReference type="GO" id="GO:0004519">
    <property type="term" value="F:endonuclease activity"/>
    <property type="evidence" value="ECO:0007669"/>
    <property type="project" value="InterPro"/>
</dbReference>
<evidence type="ECO:0000259" key="1">
    <source>
        <dbReference type="Pfam" id="PF03354"/>
    </source>
</evidence>
<feature type="domain" description="Terminase large subunit-like endonuclease" evidence="2">
    <location>
        <begin position="196"/>
        <end position="444"/>
    </location>
</feature>
<keyword evidence="4" id="KW-1185">Reference proteome</keyword>
<name>A0A443LWT6_9RHOB</name>
<evidence type="ECO:0000313" key="3">
    <source>
        <dbReference type="EMBL" id="RWR53563.1"/>
    </source>
</evidence>
<reference evidence="3" key="1">
    <citation type="submission" date="2019-01" db="EMBL/GenBank/DDBJ databases">
        <title>Sinorhodobacter populi sp. nov. isolated from the symptomatic bark tissue of Populus euramericana canker.</title>
        <authorList>
            <person name="Xu G."/>
        </authorList>
    </citation>
    <scope>NUCLEOTIDE SEQUENCE [LARGE SCALE GENOMIC DNA]</scope>
    <source>
        <strain evidence="3">CGMCC 1.12963</strain>
    </source>
</reference>
<reference evidence="3" key="2">
    <citation type="submission" date="2019-01" db="EMBL/GenBank/DDBJ databases">
        <authorList>
            <person name="Li Y."/>
        </authorList>
    </citation>
    <scope>NUCLEOTIDE SEQUENCE [LARGE SCALE GENOMIC DNA]</scope>
    <source>
        <strain evidence="3">CGMCC 1.12963</strain>
    </source>
</reference>
<dbReference type="InterPro" id="IPR027417">
    <property type="entry name" value="P-loop_NTPase"/>
</dbReference>
<protein>
    <submittedName>
        <fullName evidence="3">Terminase</fullName>
    </submittedName>
</protein>
<dbReference type="InterPro" id="IPR005021">
    <property type="entry name" value="Terminase_largesu-like"/>
</dbReference>